<name>A0AAW2PHS2_SESRA</name>
<organism evidence="1">
    <name type="scientific">Sesamum radiatum</name>
    <name type="common">Black benniseed</name>
    <dbReference type="NCBI Taxonomy" id="300843"/>
    <lineage>
        <taxon>Eukaryota</taxon>
        <taxon>Viridiplantae</taxon>
        <taxon>Streptophyta</taxon>
        <taxon>Embryophyta</taxon>
        <taxon>Tracheophyta</taxon>
        <taxon>Spermatophyta</taxon>
        <taxon>Magnoliopsida</taxon>
        <taxon>eudicotyledons</taxon>
        <taxon>Gunneridae</taxon>
        <taxon>Pentapetalae</taxon>
        <taxon>asterids</taxon>
        <taxon>lamiids</taxon>
        <taxon>Lamiales</taxon>
        <taxon>Pedaliaceae</taxon>
        <taxon>Sesamum</taxon>
    </lineage>
</organism>
<protein>
    <submittedName>
        <fullName evidence="1">Uncharacterized protein</fullName>
    </submittedName>
</protein>
<accession>A0AAW2PHS2</accession>
<dbReference type="AlphaFoldDB" id="A0AAW2PHS2"/>
<comment type="caution">
    <text evidence="1">The sequence shown here is derived from an EMBL/GenBank/DDBJ whole genome shotgun (WGS) entry which is preliminary data.</text>
</comment>
<proteinExistence type="predicted"/>
<sequence length="106" mass="11873">MALHQTDGIWNPPSSYDWHATSFAQQSPRKHITCVQARGKRQVPKNGIRGLLAGRISLPCRLAPSFSTKLAVNRTHFFMSSWKIFILLQRGSGDGSEVLLHPFLAM</sequence>
<gene>
    <name evidence="1" type="ORF">Sradi_4024100</name>
</gene>
<reference evidence="1" key="1">
    <citation type="submission" date="2020-06" db="EMBL/GenBank/DDBJ databases">
        <authorList>
            <person name="Li T."/>
            <person name="Hu X."/>
            <person name="Zhang T."/>
            <person name="Song X."/>
            <person name="Zhang H."/>
            <person name="Dai N."/>
            <person name="Sheng W."/>
            <person name="Hou X."/>
            <person name="Wei L."/>
        </authorList>
    </citation>
    <scope>NUCLEOTIDE SEQUENCE</scope>
    <source>
        <strain evidence="1">G02</strain>
        <tissue evidence="1">Leaf</tissue>
    </source>
</reference>
<dbReference type="EMBL" id="JACGWJ010000017">
    <property type="protein sequence ID" value="KAL0355772.1"/>
    <property type="molecule type" value="Genomic_DNA"/>
</dbReference>
<evidence type="ECO:0000313" key="1">
    <source>
        <dbReference type="EMBL" id="KAL0355772.1"/>
    </source>
</evidence>
<reference evidence="1" key="2">
    <citation type="journal article" date="2024" name="Plant">
        <title>Genomic evolution and insights into agronomic trait innovations of Sesamum species.</title>
        <authorList>
            <person name="Miao H."/>
            <person name="Wang L."/>
            <person name="Qu L."/>
            <person name="Liu H."/>
            <person name="Sun Y."/>
            <person name="Le M."/>
            <person name="Wang Q."/>
            <person name="Wei S."/>
            <person name="Zheng Y."/>
            <person name="Lin W."/>
            <person name="Duan Y."/>
            <person name="Cao H."/>
            <person name="Xiong S."/>
            <person name="Wang X."/>
            <person name="Wei L."/>
            <person name="Li C."/>
            <person name="Ma Q."/>
            <person name="Ju M."/>
            <person name="Zhao R."/>
            <person name="Li G."/>
            <person name="Mu C."/>
            <person name="Tian Q."/>
            <person name="Mei H."/>
            <person name="Zhang T."/>
            <person name="Gao T."/>
            <person name="Zhang H."/>
        </authorList>
    </citation>
    <scope>NUCLEOTIDE SEQUENCE</scope>
    <source>
        <strain evidence="1">G02</strain>
    </source>
</reference>